<protein>
    <submittedName>
        <fullName evidence="2">Uncharacterized protein</fullName>
    </submittedName>
</protein>
<keyword evidence="1" id="KW-0812">Transmembrane</keyword>
<feature type="transmembrane region" description="Helical" evidence="1">
    <location>
        <begin position="54"/>
        <end position="73"/>
    </location>
</feature>
<proteinExistence type="predicted"/>
<organism evidence="2 3">
    <name type="scientific">Nematocida parisii (strain ERTm3)</name>
    <name type="common">Nematode killer fungus</name>
    <dbReference type="NCBI Taxonomy" id="935791"/>
    <lineage>
        <taxon>Eukaryota</taxon>
        <taxon>Fungi</taxon>
        <taxon>Fungi incertae sedis</taxon>
        <taxon>Microsporidia</taxon>
        <taxon>Nematocida</taxon>
    </lineage>
</organism>
<name>I3EEZ4_NEMP3</name>
<dbReference type="HOGENOM" id="CLU_1205068_0_0_1"/>
<accession>I3EEZ4</accession>
<dbReference type="EMBL" id="GL870880">
    <property type="protein sequence ID" value="EIJ87791.1"/>
    <property type="molecule type" value="Genomic_DNA"/>
</dbReference>
<sequence length="230" mass="25690">MARQGGVQSRGVARISGLSKGFSVRNETINIKRTLFLKPATHSSRNSITWASSVYILMCIVILAVLINTQTAIIYESINKGELVLLLCAPNPLYVFFMCCLILIMSYVYMKVFKISMSKASYVMILSFSVGIPILILDSIAYLLLKKHLVAAYNLIAGMLPFIIIGILSQYIASINLADSVAPTEDGRTNILRQLTIVIGNFICAVLFYLTLLYFRENMILFNRLPEKSK</sequence>
<evidence type="ECO:0000313" key="3">
    <source>
        <dbReference type="Proteomes" id="UP000002872"/>
    </source>
</evidence>
<dbReference type="AlphaFoldDB" id="I3EEZ4"/>
<keyword evidence="3" id="KW-1185">Reference proteome</keyword>
<dbReference type="InParanoid" id="I3EEZ4"/>
<feature type="transmembrane region" description="Helical" evidence="1">
    <location>
        <begin position="151"/>
        <end position="174"/>
    </location>
</feature>
<dbReference type="Proteomes" id="UP000002872">
    <property type="component" value="Unassembled WGS sequence"/>
</dbReference>
<feature type="transmembrane region" description="Helical" evidence="1">
    <location>
        <begin position="93"/>
        <end position="110"/>
    </location>
</feature>
<keyword evidence="1" id="KW-1133">Transmembrane helix</keyword>
<evidence type="ECO:0000313" key="2">
    <source>
        <dbReference type="EMBL" id="EIJ87791.1"/>
    </source>
</evidence>
<gene>
    <name evidence="2" type="ORF">NEQG_01863</name>
</gene>
<feature type="transmembrane region" description="Helical" evidence="1">
    <location>
        <begin position="195"/>
        <end position="215"/>
    </location>
</feature>
<dbReference type="OrthoDB" id="2189402at2759"/>
<evidence type="ECO:0000256" key="1">
    <source>
        <dbReference type="SAM" id="Phobius"/>
    </source>
</evidence>
<keyword evidence="1" id="KW-0472">Membrane</keyword>
<dbReference type="VEuPathDB" id="MicrosporidiaDB:NEQG_01863"/>
<reference evidence="2" key="1">
    <citation type="submission" date="2011-01" db="EMBL/GenBank/DDBJ databases">
        <title>The Genome Sequence of Nematocida parisii strain ERTm3.</title>
        <authorList>
            <consortium name="The Broad Institute Genome Sequencing Platform"/>
            <consortium name="The Broad Institute Genome Sequencing Center for Infectious Disease"/>
            <person name="Cuomo C."/>
            <person name="Troemel E."/>
            <person name="Young S.K."/>
            <person name="Zeng Q."/>
            <person name="Gargeya S."/>
            <person name="Fitzgerald M."/>
            <person name="Haas B."/>
            <person name="Abouelleil A."/>
            <person name="Alvarado L."/>
            <person name="Arachchi H.M."/>
            <person name="Berlin A."/>
            <person name="Chapman S.B."/>
            <person name="Gearin G."/>
            <person name="Goldberg J."/>
            <person name="Griggs A."/>
            <person name="Gujja S."/>
            <person name="Hansen M."/>
            <person name="Heiman D."/>
            <person name="Howarth C."/>
            <person name="Larimer J."/>
            <person name="Lui A."/>
            <person name="MacDonald P.J.P."/>
            <person name="McCowen C."/>
            <person name="Montmayeur A."/>
            <person name="Murphy C."/>
            <person name="Neiman D."/>
            <person name="Pearson M."/>
            <person name="Priest M."/>
            <person name="Roberts A."/>
            <person name="Saif S."/>
            <person name="Shea T."/>
            <person name="Sisk P."/>
            <person name="Stolte C."/>
            <person name="Sykes S."/>
            <person name="Wortman J."/>
            <person name="Nusbaum C."/>
            <person name="Birren B."/>
        </authorList>
    </citation>
    <scope>NUCLEOTIDE SEQUENCE</scope>
    <source>
        <strain evidence="2">ERTm3</strain>
    </source>
</reference>
<feature type="transmembrane region" description="Helical" evidence="1">
    <location>
        <begin position="122"/>
        <end position="145"/>
    </location>
</feature>